<feature type="transmembrane region" description="Helical" evidence="1">
    <location>
        <begin position="110"/>
        <end position="131"/>
    </location>
</feature>
<proteinExistence type="predicted"/>
<protein>
    <recommendedName>
        <fullName evidence="2">DUF6533 domain-containing protein</fullName>
    </recommendedName>
</protein>
<dbReference type="Proteomes" id="UP000714275">
    <property type="component" value="Unassembled WGS sequence"/>
</dbReference>
<organism evidence="4 5">
    <name type="scientific">Suillus placidus</name>
    <dbReference type="NCBI Taxonomy" id="48579"/>
    <lineage>
        <taxon>Eukaryota</taxon>
        <taxon>Fungi</taxon>
        <taxon>Dikarya</taxon>
        <taxon>Basidiomycota</taxon>
        <taxon>Agaricomycotina</taxon>
        <taxon>Agaricomycetes</taxon>
        <taxon>Agaricomycetidae</taxon>
        <taxon>Boletales</taxon>
        <taxon>Suillineae</taxon>
        <taxon>Suillaceae</taxon>
        <taxon>Suillus</taxon>
    </lineage>
</organism>
<keyword evidence="1" id="KW-0472">Membrane</keyword>
<feature type="transmembrane region" description="Helical" evidence="1">
    <location>
        <begin position="276"/>
        <end position="298"/>
    </location>
</feature>
<feature type="transmembrane region" description="Helical" evidence="1">
    <location>
        <begin position="199"/>
        <end position="218"/>
    </location>
</feature>
<sequence length="379" mass="43054">MTYISDDPALWPLVNWIQIFGYFVVASFAAVIYDWALTFGQEFELVWDNAVDSGQKQRWSFMTVLYICVRYIGILNSFQYPSPNYRYRLWVHLKRRVHKSASFTGFSGTIFWFIQAWTPFIVNAMLGIIMMTRIYAMYQRSKMMLIFLLIVFLASTIASGVMTAIGNIGTSGEESILSGYHSCFVIINTNEINLNSETFIPTAIWEILAFSLAIWIVIKHVRELRQSPTRSTMRDCFMVLAQSHVLYFLAFAAVSCFDLGLLSPNIINSISVGDDIYGGVLQIAQVLQMFVLGPRLILSVREYHAKLLASSDEETSMTAIVFEELRHVSSGGGGDVLLELSAPPIYVQNLQNGQNLSQSRQSRGWYDFLHDGLSIIYYK</sequence>
<evidence type="ECO:0000313" key="4">
    <source>
        <dbReference type="EMBL" id="KAG1778025.1"/>
    </source>
</evidence>
<feature type="domain" description="DUF6533" evidence="2">
    <location>
        <begin position="22"/>
        <end position="75"/>
    </location>
</feature>
<evidence type="ECO:0000256" key="1">
    <source>
        <dbReference type="SAM" id="Phobius"/>
    </source>
</evidence>
<dbReference type="Pfam" id="PF20151">
    <property type="entry name" value="DUF6533"/>
    <property type="match status" value="1"/>
</dbReference>
<dbReference type="EMBL" id="JABBWD010000127">
    <property type="protein sequence ID" value="KAG1764362.1"/>
    <property type="molecule type" value="Genomic_DNA"/>
</dbReference>
<feature type="transmembrane region" description="Helical" evidence="1">
    <location>
        <begin position="16"/>
        <end position="38"/>
    </location>
</feature>
<gene>
    <name evidence="4" type="ORF">EV702DRAFT_1044735</name>
    <name evidence="3" type="ORF">EV702DRAFT_1051369</name>
</gene>
<evidence type="ECO:0000313" key="3">
    <source>
        <dbReference type="EMBL" id="KAG1764362.1"/>
    </source>
</evidence>
<dbReference type="AlphaFoldDB" id="A0A9P6ZXK6"/>
<evidence type="ECO:0000313" key="5">
    <source>
        <dbReference type="Proteomes" id="UP000714275"/>
    </source>
</evidence>
<dbReference type="InterPro" id="IPR045340">
    <property type="entry name" value="DUF6533"/>
</dbReference>
<keyword evidence="5" id="KW-1185">Reference proteome</keyword>
<dbReference type="EMBL" id="JABBWD010000017">
    <property type="protein sequence ID" value="KAG1778025.1"/>
    <property type="molecule type" value="Genomic_DNA"/>
</dbReference>
<keyword evidence="1" id="KW-1133">Transmembrane helix</keyword>
<reference evidence="4" key="1">
    <citation type="journal article" date="2020" name="New Phytol.">
        <title>Comparative genomics reveals dynamic genome evolution in host specialist ectomycorrhizal fungi.</title>
        <authorList>
            <person name="Lofgren L.A."/>
            <person name="Nguyen N.H."/>
            <person name="Vilgalys R."/>
            <person name="Ruytinx J."/>
            <person name="Liao H.L."/>
            <person name="Branco S."/>
            <person name="Kuo A."/>
            <person name="LaButti K."/>
            <person name="Lipzen A."/>
            <person name="Andreopoulos W."/>
            <person name="Pangilinan J."/>
            <person name="Riley R."/>
            <person name="Hundley H."/>
            <person name="Na H."/>
            <person name="Barry K."/>
            <person name="Grigoriev I.V."/>
            <person name="Stajich J.E."/>
            <person name="Kennedy P.G."/>
        </authorList>
    </citation>
    <scope>NUCLEOTIDE SEQUENCE</scope>
    <source>
        <strain evidence="4">DOB743</strain>
    </source>
</reference>
<name>A0A9P6ZXK6_9AGAM</name>
<keyword evidence="1" id="KW-0812">Transmembrane</keyword>
<comment type="caution">
    <text evidence="4">The sequence shown here is derived from an EMBL/GenBank/DDBJ whole genome shotgun (WGS) entry which is preliminary data.</text>
</comment>
<feature type="transmembrane region" description="Helical" evidence="1">
    <location>
        <begin position="143"/>
        <end position="165"/>
    </location>
</feature>
<feature type="transmembrane region" description="Helical" evidence="1">
    <location>
        <begin position="59"/>
        <end position="80"/>
    </location>
</feature>
<accession>A0A9P6ZXK6</accession>
<dbReference type="OrthoDB" id="2659516at2759"/>
<evidence type="ECO:0000259" key="2">
    <source>
        <dbReference type="Pfam" id="PF20151"/>
    </source>
</evidence>
<feature type="transmembrane region" description="Helical" evidence="1">
    <location>
        <begin position="239"/>
        <end position="264"/>
    </location>
</feature>